<comment type="subcellular location">
    <subcellularLocation>
        <location evidence="1">Membrane</location>
        <topology evidence="1">Multi-pass membrane protein</topology>
    </subcellularLocation>
</comment>
<dbReference type="STRING" id="1168221.R7YKZ9"/>
<feature type="transmembrane region" description="Helical" evidence="8">
    <location>
        <begin position="302"/>
        <end position="319"/>
    </location>
</feature>
<dbReference type="CDD" id="cd18577">
    <property type="entry name" value="ABC_6TM_Pgp_ABCB1_D1_like"/>
    <property type="match status" value="1"/>
</dbReference>
<dbReference type="FunFam" id="3.40.50.300:FF:003218">
    <property type="entry name" value="ABC a-pheromone efflux pump AtrD"/>
    <property type="match status" value="1"/>
</dbReference>
<keyword evidence="3" id="KW-0547">Nucleotide-binding</keyword>
<accession>R7YKZ9</accession>
<dbReference type="InterPro" id="IPR011527">
    <property type="entry name" value="ABC1_TM_dom"/>
</dbReference>
<dbReference type="GO" id="GO:0015421">
    <property type="term" value="F:ABC-type oligopeptide transporter activity"/>
    <property type="evidence" value="ECO:0007669"/>
    <property type="project" value="TreeGrafter"/>
</dbReference>
<evidence type="ECO:0000256" key="5">
    <source>
        <dbReference type="ARBA" id="ARBA00022989"/>
    </source>
</evidence>
<dbReference type="Pfam" id="PF00664">
    <property type="entry name" value="ABC_membrane"/>
    <property type="match status" value="2"/>
</dbReference>
<dbReference type="GO" id="GO:0016887">
    <property type="term" value="F:ATP hydrolysis activity"/>
    <property type="evidence" value="ECO:0007669"/>
    <property type="project" value="InterPro"/>
</dbReference>
<dbReference type="CDD" id="cd18578">
    <property type="entry name" value="ABC_6TM_Pgp_ABCB1_D2_like"/>
    <property type="match status" value="1"/>
</dbReference>
<dbReference type="SUPFAM" id="SSF52540">
    <property type="entry name" value="P-loop containing nucleoside triphosphate hydrolases"/>
    <property type="match status" value="2"/>
</dbReference>
<dbReference type="PROSITE" id="PS50893">
    <property type="entry name" value="ABC_TRANSPORTER_2"/>
    <property type="match status" value="2"/>
</dbReference>
<dbReference type="SMART" id="SM00382">
    <property type="entry name" value="AAA"/>
    <property type="match status" value="2"/>
</dbReference>
<dbReference type="FunFam" id="3.40.50.300:FF:001471">
    <property type="entry name" value="P-loop containing nucleoside triphosphate hydrolase protein"/>
    <property type="match status" value="1"/>
</dbReference>
<feature type="transmembrane region" description="Helical" evidence="8">
    <location>
        <begin position="1110"/>
        <end position="1131"/>
    </location>
</feature>
<dbReference type="InterPro" id="IPR039421">
    <property type="entry name" value="Type_1_exporter"/>
</dbReference>
<feature type="transmembrane region" description="Helical" evidence="8">
    <location>
        <begin position="991"/>
        <end position="1008"/>
    </location>
</feature>
<reference evidence="12" key="1">
    <citation type="submission" date="2012-06" db="EMBL/GenBank/DDBJ databases">
        <title>The genome sequence of Coniosporium apollinis CBS 100218.</title>
        <authorList>
            <consortium name="The Broad Institute Genome Sequencing Platform"/>
            <person name="Cuomo C."/>
            <person name="Gorbushina A."/>
            <person name="Noack S."/>
            <person name="Walker B."/>
            <person name="Young S.K."/>
            <person name="Zeng Q."/>
            <person name="Gargeya S."/>
            <person name="Fitzgerald M."/>
            <person name="Haas B."/>
            <person name="Abouelleil A."/>
            <person name="Alvarado L."/>
            <person name="Arachchi H.M."/>
            <person name="Berlin A.M."/>
            <person name="Chapman S.B."/>
            <person name="Goldberg J."/>
            <person name="Griggs A."/>
            <person name="Gujja S."/>
            <person name="Hansen M."/>
            <person name="Howarth C."/>
            <person name="Imamovic A."/>
            <person name="Larimer J."/>
            <person name="McCowan C."/>
            <person name="Montmayeur A."/>
            <person name="Murphy C."/>
            <person name="Neiman D."/>
            <person name="Pearson M."/>
            <person name="Priest M."/>
            <person name="Roberts A."/>
            <person name="Saif S."/>
            <person name="Shea T."/>
            <person name="Sisk P."/>
            <person name="Sykes S."/>
            <person name="Wortman J."/>
            <person name="Nusbaum C."/>
            <person name="Birren B."/>
        </authorList>
    </citation>
    <scope>NUCLEOTIDE SEQUENCE [LARGE SCALE GENOMIC DNA]</scope>
    <source>
        <strain evidence="12">CBS 100218</strain>
    </source>
</reference>
<keyword evidence="12" id="KW-1185">Reference proteome</keyword>
<keyword evidence="5 8" id="KW-1133">Transmembrane helix</keyword>
<dbReference type="GeneID" id="19899105"/>
<evidence type="ECO:0000256" key="3">
    <source>
        <dbReference type="ARBA" id="ARBA00022741"/>
    </source>
</evidence>
<name>R7YKZ9_CONA1</name>
<evidence type="ECO:0000259" key="9">
    <source>
        <dbReference type="PROSITE" id="PS50893"/>
    </source>
</evidence>
<dbReference type="Gene3D" id="3.40.50.300">
    <property type="entry name" value="P-loop containing nucleotide triphosphate hydrolases"/>
    <property type="match status" value="2"/>
</dbReference>
<feature type="domain" description="ABC transmembrane type-1" evidence="10">
    <location>
        <begin position="67"/>
        <end position="359"/>
    </location>
</feature>
<dbReference type="InterPro" id="IPR027417">
    <property type="entry name" value="P-loop_NTPase"/>
</dbReference>
<dbReference type="GO" id="GO:0005524">
    <property type="term" value="F:ATP binding"/>
    <property type="evidence" value="ECO:0007669"/>
    <property type="project" value="UniProtKB-KW"/>
</dbReference>
<keyword evidence="6 8" id="KW-0472">Membrane</keyword>
<feature type="compositionally biased region" description="Acidic residues" evidence="7">
    <location>
        <begin position="24"/>
        <end position="43"/>
    </location>
</feature>
<dbReference type="InterPro" id="IPR017871">
    <property type="entry name" value="ABC_transporter-like_CS"/>
</dbReference>
<dbReference type="PANTHER" id="PTHR43394">
    <property type="entry name" value="ATP-DEPENDENT PERMEASE MDL1, MITOCHONDRIAL"/>
    <property type="match status" value="1"/>
</dbReference>
<dbReference type="PANTHER" id="PTHR43394:SF15">
    <property type="entry name" value="ALPHA-FACTOR-TRANSPORTING ATPASE"/>
    <property type="match status" value="1"/>
</dbReference>
<keyword evidence="4" id="KW-0067">ATP-binding</keyword>
<feature type="transmembrane region" description="Helical" evidence="8">
    <location>
        <begin position="63"/>
        <end position="87"/>
    </location>
</feature>
<sequence length="1430" mass="157295">MHTKPNQTDPSPNQRNSSSHSAEEIEAENNDCGESTEEHEDNGEPPGQPEWKALFYFTTRRHIWVLLAGITFSITAGLVVPVQAFLLGKVFNLFVQFGAGQLSGEQLVKQVSKWCSWLAGLASASWCYHAGEYFAWLTFGELQGKNARERLFRNLLEKDIEWYDMRKSGVGALFPRLQMQVQELQLATSQPLGYTFQSFATTILSLAMAMYFSWKLTLVILATVPVCCVVVAYLSSKMQRYVENQHESLSEALKFATTSLSNIETVKCFNGQDSENWKYIQAIGKAASWYARQANVIALEMGFIRLATLSMFVQGFWYGTMLVDQAKSNPAKILTCFWAALMATQGFMQFLPQLIVLEKGRAAGARLRAIIEQVPKGGEVEKGSLQPEHCVGNIEIRNVSFAYPARPKQLALKESSLYFKANEMTFVIGRSGSGKSTVGQLLMRYYQPSSGDIFLDGNALKAYDVLWLRKNILLVEQTSTLFNETVFRNISFGRSDFQDVTLEEVKEAAQFALLQEVVNDMPQGYDTIVGSKGSSLSGGQRQRMALARARIRDTPILILDESTSALDYISRSLILEAIRFWRKGKTTICITHDISQILEEDYVYLLEKGEIVQEGFREAMEAAHGSPFQGFMETLRGEESQYNVKATSEDQELPKTRHSLLSDSSSAYTDPGLKSLSSEDSLDAFFSEPPTPHMRYMPTFAKGAGVATQRHSQYVPIGLAPLLQKLPQDIISPKLLPPSPSSSAKRHSPTSSEDSFQAIAHDMPGVEGGDLHQLIARSGSVAVQNRLSGVRIRRNHSIAVEAGEISPKPVNLKRVFRKPRAEKTLTEAYTMRRILGTVWPSVSWKIKALIVIGFLCAAMHAVATPVFSFFFTKLIQTFYVATGRKEKALRYSLAILSIAITDATLSYLMNFLLEYCGQAWINSVRAEAFRRILDQPREYLDHADNSVSRLAECLDRHAEDMRNLLGRFAGLILVAVLMMTTSIIWSLATCWKLTMVGLAMAPVLYAITSTYGHVSAKSEGLCITAAEATGMIAQEAITNIRTVRSLTLENMFLEKYHESTAAALKLGIRRAAFSGIFFGLTDAAILFIQALLFYYGAVLVSSRQFTTTDIMIVFTQLLMSMTNVNSIVAFIPQLSSSRDTATRLLKLSTLPRTSHEHLGSTQVAAVGDIAFNGVTFSYPTRPAATVLSDVSLSIPANTCVAIVGASGSGKSTTAALLLNLYSTPLAPFETLPRITLAGRDIKHLHTPTLRSLISIVSQTPVLFPATVAENITYGLRSSSPFRSPRSIRAAAEAAGIDEFIASLPSGYATVIGEGGLGLSGGQAQRVAIARALVRKPDVLVLDEATSALDVVSAELVRQSVKRLVERGGMTVVIITHAREMMRVADRVFMLEQGRLVEKGAFEELSRGKGPFARLLAAGEWSGEGEVGGGG</sequence>
<evidence type="ECO:0000313" key="12">
    <source>
        <dbReference type="Proteomes" id="UP000016924"/>
    </source>
</evidence>
<dbReference type="GO" id="GO:0005743">
    <property type="term" value="C:mitochondrial inner membrane"/>
    <property type="evidence" value="ECO:0007669"/>
    <property type="project" value="TreeGrafter"/>
</dbReference>
<dbReference type="eggNOG" id="KOG0055">
    <property type="taxonomic scope" value="Eukaryota"/>
</dbReference>
<dbReference type="OrthoDB" id="6500128at2759"/>
<keyword evidence="2 8" id="KW-0812">Transmembrane</keyword>
<evidence type="ECO:0000256" key="1">
    <source>
        <dbReference type="ARBA" id="ARBA00004141"/>
    </source>
</evidence>
<evidence type="ECO:0000256" key="2">
    <source>
        <dbReference type="ARBA" id="ARBA00022692"/>
    </source>
</evidence>
<feature type="transmembrane region" description="Helical" evidence="8">
    <location>
        <begin position="218"/>
        <end position="235"/>
    </location>
</feature>
<dbReference type="PROSITE" id="PS00211">
    <property type="entry name" value="ABC_TRANSPORTER_1"/>
    <property type="match status" value="1"/>
</dbReference>
<protein>
    <submittedName>
        <fullName evidence="11">Uncharacterized protein</fullName>
    </submittedName>
</protein>
<dbReference type="EMBL" id="JH767559">
    <property type="protein sequence ID" value="EON62570.1"/>
    <property type="molecule type" value="Genomic_DNA"/>
</dbReference>
<evidence type="ECO:0000256" key="7">
    <source>
        <dbReference type="SAM" id="MobiDB-lite"/>
    </source>
</evidence>
<feature type="transmembrane region" description="Helical" evidence="8">
    <location>
        <begin position="964"/>
        <end position="985"/>
    </location>
</feature>
<evidence type="ECO:0000313" key="11">
    <source>
        <dbReference type="EMBL" id="EON62570.1"/>
    </source>
</evidence>
<organism evidence="11 12">
    <name type="scientific">Coniosporium apollinis (strain CBS 100218)</name>
    <name type="common">Rock-inhabiting black yeast</name>
    <dbReference type="NCBI Taxonomy" id="1168221"/>
    <lineage>
        <taxon>Eukaryota</taxon>
        <taxon>Fungi</taxon>
        <taxon>Dikarya</taxon>
        <taxon>Ascomycota</taxon>
        <taxon>Pezizomycotina</taxon>
        <taxon>Dothideomycetes</taxon>
        <taxon>Dothideomycetes incertae sedis</taxon>
        <taxon>Coniosporium</taxon>
    </lineage>
</organism>
<dbReference type="OMA" id="TFWACLT"/>
<evidence type="ECO:0000259" key="10">
    <source>
        <dbReference type="PROSITE" id="PS50929"/>
    </source>
</evidence>
<feature type="transmembrane region" description="Helical" evidence="8">
    <location>
        <begin position="848"/>
        <end position="871"/>
    </location>
</feature>
<feature type="domain" description="ABC transmembrane type-1" evidence="10">
    <location>
        <begin position="851"/>
        <end position="1136"/>
    </location>
</feature>
<dbReference type="Pfam" id="PF00005">
    <property type="entry name" value="ABC_tran"/>
    <property type="match status" value="2"/>
</dbReference>
<feature type="compositionally biased region" description="Polar residues" evidence="7">
    <location>
        <begin position="659"/>
        <end position="668"/>
    </location>
</feature>
<feature type="transmembrane region" description="Helical" evidence="8">
    <location>
        <begin position="1075"/>
        <end position="1098"/>
    </location>
</feature>
<dbReference type="Gene3D" id="1.20.1560.10">
    <property type="entry name" value="ABC transporter type 1, transmembrane domain"/>
    <property type="match status" value="4"/>
</dbReference>
<dbReference type="HOGENOM" id="CLU_000604_17_2_1"/>
<dbReference type="PROSITE" id="PS50929">
    <property type="entry name" value="ABC_TM1F"/>
    <property type="match status" value="2"/>
</dbReference>
<proteinExistence type="predicted"/>
<evidence type="ECO:0000256" key="4">
    <source>
        <dbReference type="ARBA" id="ARBA00022840"/>
    </source>
</evidence>
<feature type="transmembrane region" description="Helical" evidence="8">
    <location>
        <begin position="891"/>
        <end position="913"/>
    </location>
</feature>
<dbReference type="InterPro" id="IPR036640">
    <property type="entry name" value="ABC1_TM_sf"/>
</dbReference>
<dbReference type="Proteomes" id="UP000016924">
    <property type="component" value="Unassembled WGS sequence"/>
</dbReference>
<feature type="region of interest" description="Disordered" evidence="7">
    <location>
        <begin position="644"/>
        <end position="675"/>
    </location>
</feature>
<feature type="compositionally biased region" description="Polar residues" evidence="7">
    <location>
        <begin position="1"/>
        <end position="15"/>
    </location>
</feature>
<gene>
    <name evidence="11" type="ORF">W97_01794</name>
</gene>
<evidence type="ECO:0000256" key="6">
    <source>
        <dbReference type="ARBA" id="ARBA00023136"/>
    </source>
</evidence>
<dbReference type="InterPro" id="IPR003593">
    <property type="entry name" value="AAA+_ATPase"/>
</dbReference>
<evidence type="ECO:0000256" key="8">
    <source>
        <dbReference type="SAM" id="Phobius"/>
    </source>
</evidence>
<feature type="region of interest" description="Disordered" evidence="7">
    <location>
        <begin position="732"/>
        <end position="755"/>
    </location>
</feature>
<dbReference type="RefSeq" id="XP_007777887.1">
    <property type="nucleotide sequence ID" value="XM_007779697.1"/>
</dbReference>
<dbReference type="SUPFAM" id="SSF90123">
    <property type="entry name" value="ABC transporter transmembrane region"/>
    <property type="match status" value="2"/>
</dbReference>
<feature type="domain" description="ABC transporter" evidence="9">
    <location>
        <begin position="1169"/>
        <end position="1417"/>
    </location>
</feature>
<feature type="domain" description="ABC transporter" evidence="9">
    <location>
        <begin position="394"/>
        <end position="633"/>
    </location>
</feature>
<dbReference type="GO" id="GO:0090374">
    <property type="term" value="P:oligopeptide export from mitochondrion"/>
    <property type="evidence" value="ECO:0007669"/>
    <property type="project" value="TreeGrafter"/>
</dbReference>
<dbReference type="InterPro" id="IPR003439">
    <property type="entry name" value="ABC_transporter-like_ATP-bd"/>
</dbReference>
<feature type="region of interest" description="Disordered" evidence="7">
    <location>
        <begin position="1"/>
        <end position="47"/>
    </location>
</feature>